<dbReference type="InterPro" id="IPR050670">
    <property type="entry name" value="STAM"/>
</dbReference>
<feature type="domain" description="SH3" evidence="3">
    <location>
        <begin position="118"/>
        <end position="177"/>
    </location>
</feature>
<reference evidence="4 5" key="1">
    <citation type="submission" date="2009-08" db="EMBL/GenBank/DDBJ databases">
        <title>The Genome Sequence of Spizellomyces punctatus strain DAOM BR117.</title>
        <authorList>
            <consortium name="The Broad Institute Genome Sequencing Platform"/>
            <person name="Russ C."/>
            <person name="Cuomo C."/>
            <person name="Shea T."/>
            <person name="Young S.K."/>
            <person name="Zeng Q."/>
            <person name="Koehrsen M."/>
            <person name="Haas B."/>
            <person name="Borodovsky M."/>
            <person name="Guigo R."/>
            <person name="Alvarado L."/>
            <person name="Berlin A."/>
            <person name="Bochicchio J."/>
            <person name="Borenstein D."/>
            <person name="Chapman S."/>
            <person name="Chen Z."/>
            <person name="Engels R."/>
            <person name="Freedman E."/>
            <person name="Gellesch M."/>
            <person name="Goldberg J."/>
            <person name="Griggs A."/>
            <person name="Gujja S."/>
            <person name="Heiman D."/>
            <person name="Hepburn T."/>
            <person name="Howarth C."/>
            <person name="Jen D."/>
            <person name="Larson L."/>
            <person name="Lewis B."/>
            <person name="Mehta T."/>
            <person name="Park D."/>
            <person name="Pearson M."/>
            <person name="Roberts A."/>
            <person name="Saif S."/>
            <person name="Shenoy N."/>
            <person name="Sisk P."/>
            <person name="Stolte C."/>
            <person name="Sykes S."/>
            <person name="Thomson T."/>
            <person name="Walk T."/>
            <person name="White J."/>
            <person name="Yandava C."/>
            <person name="Burger G."/>
            <person name="Gray M.W."/>
            <person name="Holland P.W.H."/>
            <person name="King N."/>
            <person name="Lang F.B.F."/>
            <person name="Roger A.J."/>
            <person name="Ruiz-Trillo I."/>
            <person name="Lander E."/>
            <person name="Nusbaum C."/>
        </authorList>
    </citation>
    <scope>NUCLEOTIDE SEQUENCE [LARGE SCALE GENOMIC DNA]</scope>
    <source>
        <strain evidence="4 5">DAOM BR117</strain>
    </source>
</reference>
<dbReference type="GeneID" id="27684792"/>
<sequence>MTLASASFGLTPAQSFHRAYLLDSLISDVTTLQKHGWLPNTHFDQVLQYLNFEKTNPSAARNGAAPSGAGAGVPLSQSVSEGTYVTVGAFRVKTYQQKKVASSSLVSGPSAPSVPVGSPLVSVLAIADFESEEPGDLPFKSGDVIQVLGDVDENWYRGRLRAMEGIFPKSFVQPVSAQPPPLPRRM</sequence>
<dbReference type="OrthoDB" id="10255964at2759"/>
<dbReference type="EMBL" id="KQ257451">
    <property type="protein sequence ID" value="KND03631.1"/>
    <property type="molecule type" value="Genomic_DNA"/>
</dbReference>
<dbReference type="PROSITE" id="PS50002">
    <property type="entry name" value="SH3"/>
    <property type="match status" value="1"/>
</dbReference>
<dbReference type="VEuPathDB" id="FungiDB:SPPG_01106"/>
<evidence type="ECO:0000256" key="1">
    <source>
        <dbReference type="ARBA" id="ARBA00022443"/>
    </source>
</evidence>
<dbReference type="PANTHER" id="PTHR45929:SF3">
    <property type="entry name" value="JAK PATHWAY SIGNAL TRANSDUCTION ADAPTOR MOLECULE"/>
    <property type="match status" value="1"/>
</dbReference>
<keyword evidence="1 2" id="KW-0728">SH3 domain</keyword>
<dbReference type="PRINTS" id="PR00452">
    <property type="entry name" value="SH3DOMAIN"/>
</dbReference>
<keyword evidence="5" id="KW-1185">Reference proteome</keyword>
<dbReference type="Pfam" id="PF00018">
    <property type="entry name" value="SH3_1"/>
    <property type="match status" value="1"/>
</dbReference>
<dbReference type="InterPro" id="IPR001452">
    <property type="entry name" value="SH3_domain"/>
</dbReference>
<proteinExistence type="predicted"/>
<evidence type="ECO:0000259" key="3">
    <source>
        <dbReference type="PROSITE" id="PS50002"/>
    </source>
</evidence>
<dbReference type="SUPFAM" id="SSF50044">
    <property type="entry name" value="SH3-domain"/>
    <property type="match status" value="1"/>
</dbReference>
<dbReference type="InParanoid" id="A0A0L0HQG9"/>
<protein>
    <recommendedName>
        <fullName evidence="3">SH3 domain-containing protein</fullName>
    </recommendedName>
</protein>
<organism evidence="4 5">
    <name type="scientific">Spizellomyces punctatus (strain DAOM BR117)</name>
    <dbReference type="NCBI Taxonomy" id="645134"/>
    <lineage>
        <taxon>Eukaryota</taxon>
        <taxon>Fungi</taxon>
        <taxon>Fungi incertae sedis</taxon>
        <taxon>Chytridiomycota</taxon>
        <taxon>Chytridiomycota incertae sedis</taxon>
        <taxon>Chytridiomycetes</taxon>
        <taxon>Spizellomycetales</taxon>
        <taxon>Spizellomycetaceae</taxon>
        <taxon>Spizellomyces</taxon>
    </lineage>
</organism>
<dbReference type="eggNOG" id="KOG2177">
    <property type="taxonomic scope" value="Eukaryota"/>
</dbReference>
<dbReference type="AlphaFoldDB" id="A0A0L0HQG9"/>
<evidence type="ECO:0000313" key="5">
    <source>
        <dbReference type="Proteomes" id="UP000053201"/>
    </source>
</evidence>
<dbReference type="RefSeq" id="XP_016611670.1">
    <property type="nucleotide sequence ID" value="XM_016749424.1"/>
</dbReference>
<dbReference type="STRING" id="645134.A0A0L0HQG9"/>
<dbReference type="Proteomes" id="UP000053201">
    <property type="component" value="Unassembled WGS sequence"/>
</dbReference>
<dbReference type="PRINTS" id="PR00499">
    <property type="entry name" value="P67PHOX"/>
</dbReference>
<gene>
    <name evidence="4" type="ORF">SPPG_01106</name>
</gene>
<dbReference type="PANTHER" id="PTHR45929">
    <property type="entry name" value="JAK PATHWAY SIGNAL TRANSDUCTION ADAPTOR MOLECULE"/>
    <property type="match status" value="1"/>
</dbReference>
<name>A0A0L0HQG9_SPIPD</name>
<evidence type="ECO:0000313" key="4">
    <source>
        <dbReference type="EMBL" id="KND03631.1"/>
    </source>
</evidence>
<dbReference type="InterPro" id="IPR036028">
    <property type="entry name" value="SH3-like_dom_sf"/>
</dbReference>
<accession>A0A0L0HQG9</accession>
<dbReference type="Gene3D" id="2.30.30.40">
    <property type="entry name" value="SH3 Domains"/>
    <property type="match status" value="1"/>
</dbReference>
<evidence type="ECO:0000256" key="2">
    <source>
        <dbReference type="PROSITE-ProRule" id="PRU00192"/>
    </source>
</evidence>
<dbReference type="SMART" id="SM00326">
    <property type="entry name" value="SH3"/>
    <property type="match status" value="1"/>
</dbReference>